<evidence type="ECO:0000256" key="1">
    <source>
        <dbReference type="SAM" id="MobiDB-lite"/>
    </source>
</evidence>
<dbReference type="EnsemblPlants" id="AUR62022856-RA">
    <property type="protein sequence ID" value="AUR62022856-RA:cds"/>
    <property type="gene ID" value="AUR62022856"/>
</dbReference>
<feature type="region of interest" description="Disordered" evidence="1">
    <location>
        <begin position="1"/>
        <end position="33"/>
    </location>
</feature>
<gene>
    <name evidence="2" type="primary">LOC110733416</name>
</gene>
<sequence length="488" mass="55886">MRVNIAQSTPPLSPPSPPHNASQSSLFPTTKLRLHRSPSATVLTSATLSRSKSTDLSLLRRSVSASFDGHDFPHHYNHENNTHNKKLNFPTFQRSSSTTTSSSFRHSDSPQVDVLEPSILGIRPDPPIWPARDAVIRDCIARRASSIELPLSLRILKMKQKLQRLEEEREIGDLEEHMKDNPINNLCCSTLYIIKEVQNQALKSRGLVLDEELDDGVVSKIQREMTSSLIWLFREVFAKTPDLMLQIMLLTSNFATFSIETLLPFENTQMILKQNDRNWALGQLEFAKSGVVELEKLEEKENSLWNNIVEEANEIGGYVKNEVLGFVIDQDYLKDDVKEDDVKENDVYDDNKVEFISPIGVEIEADDYEEYYRTDLHYQMGLFQDPNNTLLLSNYAQFLCLVSRDYDRAEECYKRAIQLDPTDAEVITQYANFLWVVKQDLWEAEERFQQAMAVEPDNSFHASKYANFLWSTGGEDTCYPLDPPCAKS</sequence>
<feature type="region of interest" description="Disordered" evidence="1">
    <location>
        <begin position="74"/>
        <end position="109"/>
    </location>
</feature>
<dbReference type="InterPro" id="IPR011990">
    <property type="entry name" value="TPR-like_helical_dom_sf"/>
</dbReference>
<dbReference type="OrthoDB" id="1924189at2759"/>
<feature type="compositionally biased region" description="Polar residues" evidence="1">
    <location>
        <begin position="19"/>
        <end position="28"/>
    </location>
</feature>
<reference evidence="2" key="2">
    <citation type="submission" date="2021-03" db="UniProtKB">
        <authorList>
            <consortium name="EnsemblPlants"/>
        </authorList>
    </citation>
    <scope>IDENTIFICATION</scope>
</reference>
<dbReference type="AlphaFoldDB" id="A0A803M3Q7"/>
<accession>A0A803M3Q7</accession>
<dbReference type="Gene3D" id="1.25.40.10">
    <property type="entry name" value="Tetratricopeptide repeat domain"/>
    <property type="match status" value="1"/>
</dbReference>
<proteinExistence type="predicted"/>
<evidence type="ECO:0000313" key="3">
    <source>
        <dbReference type="Proteomes" id="UP000596660"/>
    </source>
</evidence>
<dbReference type="KEGG" id="cqi:110699250"/>
<dbReference type="Gramene" id="AUR62022856-RA">
    <property type="protein sequence ID" value="AUR62022856-RA:cds"/>
    <property type="gene ID" value="AUR62022856"/>
</dbReference>
<keyword evidence="3" id="KW-1185">Reference proteome</keyword>
<organism evidence="2 3">
    <name type="scientific">Chenopodium quinoa</name>
    <name type="common">Quinoa</name>
    <dbReference type="NCBI Taxonomy" id="63459"/>
    <lineage>
        <taxon>Eukaryota</taxon>
        <taxon>Viridiplantae</taxon>
        <taxon>Streptophyta</taxon>
        <taxon>Embryophyta</taxon>
        <taxon>Tracheophyta</taxon>
        <taxon>Spermatophyta</taxon>
        <taxon>Magnoliopsida</taxon>
        <taxon>eudicotyledons</taxon>
        <taxon>Gunneridae</taxon>
        <taxon>Pentapetalae</taxon>
        <taxon>Caryophyllales</taxon>
        <taxon>Chenopodiaceae</taxon>
        <taxon>Chenopodioideae</taxon>
        <taxon>Atripliceae</taxon>
        <taxon>Chenopodium</taxon>
    </lineage>
</organism>
<dbReference type="OMA" id="CASKYAN"/>
<dbReference type="SMR" id="A0A803M3Q7"/>
<dbReference type="PANTHER" id="PTHR26312:SF176">
    <property type="entry name" value="TETRATRICOPEPTIDE-LIKE HELICAL DOMAIN-CONTAINING PROTEIN-RELATED"/>
    <property type="match status" value="1"/>
</dbReference>
<dbReference type="SUPFAM" id="SSF48452">
    <property type="entry name" value="TPR-like"/>
    <property type="match status" value="1"/>
</dbReference>
<reference evidence="2" key="1">
    <citation type="journal article" date="2017" name="Nature">
        <title>The genome of Chenopodium quinoa.</title>
        <authorList>
            <person name="Jarvis D.E."/>
            <person name="Ho Y.S."/>
            <person name="Lightfoot D.J."/>
            <person name="Schmoeckel S.M."/>
            <person name="Li B."/>
            <person name="Borm T.J.A."/>
            <person name="Ohyanagi H."/>
            <person name="Mineta K."/>
            <person name="Michell C.T."/>
            <person name="Saber N."/>
            <person name="Kharbatia N.M."/>
            <person name="Rupper R.R."/>
            <person name="Sharp A.R."/>
            <person name="Dally N."/>
            <person name="Boughton B.A."/>
            <person name="Woo Y.H."/>
            <person name="Gao G."/>
            <person name="Schijlen E.G.W.M."/>
            <person name="Guo X."/>
            <person name="Momin A.A."/>
            <person name="Negrao S."/>
            <person name="Al-Babili S."/>
            <person name="Gehring C."/>
            <person name="Roessner U."/>
            <person name="Jung C."/>
            <person name="Murphy K."/>
            <person name="Arold S.T."/>
            <person name="Gojobori T."/>
            <person name="van der Linden C.G."/>
            <person name="van Loo E.N."/>
            <person name="Jellen E.N."/>
            <person name="Maughan P.J."/>
            <person name="Tester M."/>
        </authorList>
    </citation>
    <scope>NUCLEOTIDE SEQUENCE [LARGE SCALE GENOMIC DNA]</scope>
    <source>
        <strain evidence="2">cv. PI 614886</strain>
    </source>
</reference>
<protein>
    <submittedName>
        <fullName evidence="2">Uncharacterized protein</fullName>
    </submittedName>
</protein>
<evidence type="ECO:0000313" key="2">
    <source>
        <dbReference type="EnsemblPlants" id="AUR62022856-RA:cds"/>
    </source>
</evidence>
<dbReference type="PANTHER" id="PTHR26312">
    <property type="entry name" value="TETRATRICOPEPTIDE REPEAT PROTEIN 5"/>
    <property type="match status" value="1"/>
</dbReference>
<dbReference type="Proteomes" id="UP000596660">
    <property type="component" value="Unplaced"/>
</dbReference>
<name>A0A803M3Q7_CHEQI</name>